<dbReference type="Proteomes" id="UP000682733">
    <property type="component" value="Unassembled WGS sequence"/>
</dbReference>
<gene>
    <name evidence="3" type="ORF">GPM918_LOCUS40633</name>
    <name evidence="2" type="ORF">OVA965_LOCUS1753</name>
    <name evidence="5" type="ORF">SRO942_LOCUS41598</name>
    <name evidence="4" type="ORF">TMI583_LOCUS1753</name>
</gene>
<accession>A0A815YUY7</accession>
<dbReference type="EMBL" id="CAJNOQ010030434">
    <property type="protein sequence ID" value="CAF1574577.1"/>
    <property type="molecule type" value="Genomic_DNA"/>
</dbReference>
<dbReference type="Proteomes" id="UP000681722">
    <property type="component" value="Unassembled WGS sequence"/>
</dbReference>
<evidence type="ECO:0000259" key="1">
    <source>
        <dbReference type="Pfam" id="PF02955"/>
    </source>
</evidence>
<comment type="caution">
    <text evidence="3">The sequence shown here is derived from an EMBL/GenBank/DDBJ whole genome shotgun (WGS) entry which is preliminary data.</text>
</comment>
<feature type="domain" description="Prokaryotic glutathione synthetase ATP-binding" evidence="1">
    <location>
        <begin position="123"/>
        <end position="243"/>
    </location>
</feature>
<dbReference type="PANTHER" id="PTHR39217">
    <property type="match status" value="1"/>
</dbReference>
<evidence type="ECO:0000313" key="5">
    <source>
        <dbReference type="EMBL" id="CAF4439171.1"/>
    </source>
</evidence>
<keyword evidence="6" id="KW-1185">Reference proteome</keyword>
<dbReference type="InterPro" id="IPR053191">
    <property type="entry name" value="DcsG_Biosynth_Enzyme"/>
</dbReference>
<dbReference type="Proteomes" id="UP000663829">
    <property type="component" value="Unassembled WGS sequence"/>
</dbReference>
<dbReference type="Pfam" id="PF02955">
    <property type="entry name" value="GSH-S_ATP"/>
    <property type="match status" value="1"/>
</dbReference>
<dbReference type="InterPro" id="IPR004218">
    <property type="entry name" value="GSHS_ATP-bd"/>
</dbReference>
<dbReference type="AlphaFoldDB" id="A0A815YUY7"/>
<organism evidence="3 6">
    <name type="scientific">Didymodactylos carnosus</name>
    <dbReference type="NCBI Taxonomy" id="1234261"/>
    <lineage>
        <taxon>Eukaryota</taxon>
        <taxon>Metazoa</taxon>
        <taxon>Spiralia</taxon>
        <taxon>Gnathifera</taxon>
        <taxon>Rotifera</taxon>
        <taxon>Eurotatoria</taxon>
        <taxon>Bdelloidea</taxon>
        <taxon>Philodinida</taxon>
        <taxon>Philodinidae</taxon>
        <taxon>Didymodactylos</taxon>
    </lineage>
</organism>
<protein>
    <recommendedName>
        <fullName evidence="1">Prokaryotic glutathione synthetase ATP-binding domain-containing protein</fullName>
    </recommendedName>
</protein>
<reference evidence="3" key="1">
    <citation type="submission" date="2021-02" db="EMBL/GenBank/DDBJ databases">
        <authorList>
            <person name="Nowell W R."/>
        </authorList>
    </citation>
    <scope>NUCLEOTIDE SEQUENCE</scope>
</reference>
<dbReference type="EMBL" id="CAJNOK010000341">
    <property type="protein sequence ID" value="CAF0746468.1"/>
    <property type="molecule type" value="Genomic_DNA"/>
</dbReference>
<proteinExistence type="predicted"/>
<dbReference type="GO" id="GO:0004363">
    <property type="term" value="F:glutathione synthase activity"/>
    <property type="evidence" value="ECO:0007669"/>
    <property type="project" value="InterPro"/>
</dbReference>
<dbReference type="PANTHER" id="PTHR39217:SF1">
    <property type="entry name" value="GLUTATHIONE SYNTHETASE"/>
    <property type="match status" value="1"/>
</dbReference>
<dbReference type="GO" id="GO:0005524">
    <property type="term" value="F:ATP binding"/>
    <property type="evidence" value="ECO:0007669"/>
    <property type="project" value="InterPro"/>
</dbReference>
<dbReference type="EMBL" id="CAJOBC010096303">
    <property type="protein sequence ID" value="CAF4439171.1"/>
    <property type="molecule type" value="Genomic_DNA"/>
</dbReference>
<name>A0A815YUY7_9BILA</name>
<evidence type="ECO:0000313" key="3">
    <source>
        <dbReference type="EMBL" id="CAF1574577.1"/>
    </source>
</evidence>
<dbReference type="EMBL" id="CAJOBA010000341">
    <property type="protein sequence ID" value="CAF3524520.1"/>
    <property type="molecule type" value="Genomic_DNA"/>
</dbReference>
<dbReference type="OrthoDB" id="406765at2759"/>
<evidence type="ECO:0000313" key="6">
    <source>
        <dbReference type="Proteomes" id="UP000663829"/>
    </source>
</evidence>
<evidence type="ECO:0000313" key="4">
    <source>
        <dbReference type="EMBL" id="CAF3524520.1"/>
    </source>
</evidence>
<dbReference type="Proteomes" id="UP000677228">
    <property type="component" value="Unassembled WGS sequence"/>
</dbReference>
<evidence type="ECO:0000313" key="2">
    <source>
        <dbReference type="EMBL" id="CAF0746468.1"/>
    </source>
</evidence>
<dbReference type="SUPFAM" id="SSF56059">
    <property type="entry name" value="Glutathione synthetase ATP-binding domain-like"/>
    <property type="match status" value="1"/>
</dbReference>
<sequence>MKLMAVLVEDVEIDQSSDADDDILMLKHLQSLGYEYKLISWHSPPASLDHFDLCLVRIAYGYHTSPDAFLQLIKRFNEAGVTVLNPPKMINWNYHKKYLLELRNQGFLLPSTYLIEQTASAPKLSSIMAETDIYSAVIKPAISASATSTFRITLPVSSDMQKNFEEILEKHDVLVQEFMTEIAQGEISLIYLSGQYKYAVKKIPKTDGGWLVQSEHGGRTIEYQAEQNEIKVGDKIMYWLEQKFGKFPLYARIDGIKTENGFSLMEVELIEPGLFFSKNAAKIALFGHALTKYNEA</sequence>